<comment type="cofactor">
    <cofactor evidence="1">
        <name>Mn(2+)</name>
        <dbReference type="ChEBI" id="CHEBI:29035"/>
    </cofactor>
</comment>
<evidence type="ECO:0008006" key="10">
    <source>
        <dbReference type="Google" id="ProtNLM"/>
    </source>
</evidence>
<keyword evidence="9" id="KW-1185">Reference proteome</keyword>
<evidence type="ECO:0000259" key="7">
    <source>
        <dbReference type="Pfam" id="PF22600"/>
    </source>
</evidence>
<protein>
    <recommendedName>
        <fullName evidence="10">PAP-associated domain-containing protein</fullName>
    </recommendedName>
</protein>
<dbReference type="InterPro" id="IPR002058">
    <property type="entry name" value="PAP_assoc"/>
</dbReference>
<accession>A0ABP0GBT5</accession>
<proteinExistence type="predicted"/>
<evidence type="ECO:0000256" key="1">
    <source>
        <dbReference type="ARBA" id="ARBA00001936"/>
    </source>
</evidence>
<dbReference type="Pfam" id="PF03828">
    <property type="entry name" value="PAP_assoc"/>
    <property type="match status" value="1"/>
</dbReference>
<evidence type="ECO:0000313" key="8">
    <source>
        <dbReference type="EMBL" id="CAK8689240.1"/>
    </source>
</evidence>
<dbReference type="Gene3D" id="1.10.1410.10">
    <property type="match status" value="1"/>
</dbReference>
<dbReference type="CDD" id="cd05402">
    <property type="entry name" value="NT_PAP_TUTase"/>
    <property type="match status" value="1"/>
</dbReference>
<dbReference type="InterPro" id="IPR054708">
    <property type="entry name" value="MTPAP-like_central"/>
</dbReference>
<feature type="domain" description="Poly(A) RNA polymerase mitochondrial-like central palm" evidence="7">
    <location>
        <begin position="66"/>
        <end position="185"/>
    </location>
</feature>
<keyword evidence="4" id="KW-0479">Metal-binding</keyword>
<evidence type="ECO:0000256" key="3">
    <source>
        <dbReference type="ARBA" id="ARBA00022679"/>
    </source>
</evidence>
<dbReference type="Gene3D" id="3.30.460.10">
    <property type="entry name" value="Beta Polymerase, domain 2"/>
    <property type="match status" value="1"/>
</dbReference>
<evidence type="ECO:0000259" key="6">
    <source>
        <dbReference type="Pfam" id="PF03828"/>
    </source>
</evidence>
<dbReference type="PANTHER" id="PTHR12271">
    <property type="entry name" value="POLY A POLYMERASE CID PAP -RELATED"/>
    <property type="match status" value="1"/>
</dbReference>
<keyword evidence="5" id="KW-0460">Magnesium</keyword>
<dbReference type="Proteomes" id="UP001642483">
    <property type="component" value="Unassembled WGS sequence"/>
</dbReference>
<dbReference type="Pfam" id="PF22600">
    <property type="entry name" value="MTPAP-like_central"/>
    <property type="match status" value="1"/>
</dbReference>
<evidence type="ECO:0000313" key="9">
    <source>
        <dbReference type="Proteomes" id="UP001642483"/>
    </source>
</evidence>
<dbReference type="PANTHER" id="PTHR12271:SF66">
    <property type="entry name" value="TERMINAL URIDYLYLTRANSFERASE TAILOR"/>
    <property type="match status" value="1"/>
</dbReference>
<dbReference type="InterPro" id="IPR043519">
    <property type="entry name" value="NT_sf"/>
</dbReference>
<dbReference type="SUPFAM" id="SSF81301">
    <property type="entry name" value="Nucleotidyltransferase"/>
    <property type="match status" value="1"/>
</dbReference>
<dbReference type="SUPFAM" id="SSF81631">
    <property type="entry name" value="PAP/OAS1 substrate-binding domain"/>
    <property type="match status" value="1"/>
</dbReference>
<keyword evidence="3" id="KW-0808">Transferase</keyword>
<feature type="domain" description="PAP-associated" evidence="6">
    <location>
        <begin position="283"/>
        <end position="331"/>
    </location>
</feature>
<evidence type="ECO:0000256" key="5">
    <source>
        <dbReference type="ARBA" id="ARBA00022842"/>
    </source>
</evidence>
<sequence length="450" mass="52275">MGHCFRSVVNSWATSNHFLKISTGFDESKKLSFHMKARLCMKSHKMKEEHKSHKYSTSLVESICLQCYKRNIPTSADVAKQERLYKKLHSCLNATSKNPVSLYQFGSTVNGFGFRNSDVDLSVAGISLIQAKAILKQTHDFTNVVLIRCRIPVLKFFYRPSGLLGDVTATNKVAHRNTKLLHRYSTISLKSKIAIYAFKYLAKSCHLSDVDSGFISSYAFTILAIYYLQQIEPPALPVLQELQSFNQVPTMISGFNTSFFDGSEKELARIWCSYGRNEYSASQLFLGMLDFYANKFDYENHVVSIRQRSIERRRESRFDNFVIEDPFENRNLASRISVQKLKLIQDFFSKAYSHFAQLQNHSWKSTKPLESRFNPGLLLHEETCVYVLRGMYNNLKEMKTCGISETNEQYLHTLFQMEQFMHKLYKRRRLPQKFHDSFSRNFSIKSLHLL</sequence>
<name>A0ABP0GBT5_CLALP</name>
<evidence type="ECO:0000256" key="4">
    <source>
        <dbReference type="ARBA" id="ARBA00022723"/>
    </source>
</evidence>
<organism evidence="8 9">
    <name type="scientific">Clavelina lepadiformis</name>
    <name type="common">Light-bulb sea squirt</name>
    <name type="synonym">Ascidia lepadiformis</name>
    <dbReference type="NCBI Taxonomy" id="159417"/>
    <lineage>
        <taxon>Eukaryota</taxon>
        <taxon>Metazoa</taxon>
        <taxon>Chordata</taxon>
        <taxon>Tunicata</taxon>
        <taxon>Ascidiacea</taxon>
        <taxon>Aplousobranchia</taxon>
        <taxon>Clavelinidae</taxon>
        <taxon>Clavelina</taxon>
    </lineage>
</organism>
<gene>
    <name evidence="8" type="ORF">CVLEPA_LOCUS21194</name>
</gene>
<comment type="caution">
    <text evidence="8">The sequence shown here is derived from an EMBL/GenBank/DDBJ whole genome shotgun (WGS) entry which is preliminary data.</text>
</comment>
<reference evidence="8 9" key="1">
    <citation type="submission" date="2024-02" db="EMBL/GenBank/DDBJ databases">
        <authorList>
            <person name="Daric V."/>
            <person name="Darras S."/>
        </authorList>
    </citation>
    <scope>NUCLEOTIDE SEQUENCE [LARGE SCALE GENOMIC DNA]</scope>
</reference>
<dbReference type="EMBL" id="CAWYQH010000108">
    <property type="protein sequence ID" value="CAK8689240.1"/>
    <property type="molecule type" value="Genomic_DNA"/>
</dbReference>
<evidence type="ECO:0000256" key="2">
    <source>
        <dbReference type="ARBA" id="ARBA00001946"/>
    </source>
</evidence>
<comment type="cofactor">
    <cofactor evidence="2">
        <name>Mg(2+)</name>
        <dbReference type="ChEBI" id="CHEBI:18420"/>
    </cofactor>
</comment>